<keyword evidence="5" id="KW-0808">Transferase</keyword>
<dbReference type="FunFam" id="3.30.70.270:FF:000001">
    <property type="entry name" value="Diguanylate cyclase domain protein"/>
    <property type="match status" value="1"/>
</dbReference>
<evidence type="ECO:0000313" key="5">
    <source>
        <dbReference type="EMBL" id="MCZ0865699.1"/>
    </source>
</evidence>
<dbReference type="InterPro" id="IPR029787">
    <property type="entry name" value="Nucleotide_cyclase"/>
</dbReference>
<dbReference type="SMART" id="SM00091">
    <property type="entry name" value="PAS"/>
    <property type="match status" value="1"/>
</dbReference>
<dbReference type="PROSITE" id="PS50887">
    <property type="entry name" value="GGDEF"/>
    <property type="match status" value="1"/>
</dbReference>
<dbReference type="Gene3D" id="3.30.70.270">
    <property type="match status" value="1"/>
</dbReference>
<dbReference type="InterPro" id="IPR000160">
    <property type="entry name" value="GGDEF_dom"/>
</dbReference>
<evidence type="ECO:0000256" key="3">
    <source>
        <dbReference type="ARBA" id="ARBA00034247"/>
    </source>
</evidence>
<dbReference type="InterPro" id="IPR000014">
    <property type="entry name" value="PAS"/>
</dbReference>
<dbReference type="InterPro" id="IPR035965">
    <property type="entry name" value="PAS-like_dom_sf"/>
</dbReference>
<dbReference type="SUPFAM" id="SSF55785">
    <property type="entry name" value="PYP-like sensor domain (PAS domain)"/>
    <property type="match status" value="1"/>
</dbReference>
<dbReference type="SMART" id="SM00267">
    <property type="entry name" value="GGDEF"/>
    <property type="match status" value="1"/>
</dbReference>
<dbReference type="Proteomes" id="UP001069090">
    <property type="component" value="Unassembled WGS sequence"/>
</dbReference>
<evidence type="ECO:0000256" key="2">
    <source>
        <dbReference type="ARBA" id="ARBA00012528"/>
    </source>
</evidence>
<dbReference type="EC" id="2.7.7.65" evidence="2"/>
<organism evidence="5 6">
    <name type="scientific">Dasania phycosphaerae</name>
    <dbReference type="NCBI Taxonomy" id="2950436"/>
    <lineage>
        <taxon>Bacteria</taxon>
        <taxon>Pseudomonadati</taxon>
        <taxon>Pseudomonadota</taxon>
        <taxon>Gammaproteobacteria</taxon>
        <taxon>Cellvibrionales</taxon>
        <taxon>Spongiibacteraceae</taxon>
        <taxon>Dasania</taxon>
    </lineage>
</organism>
<comment type="catalytic activity">
    <reaction evidence="3">
        <text>2 GTP = 3',3'-c-di-GMP + 2 diphosphate</text>
        <dbReference type="Rhea" id="RHEA:24898"/>
        <dbReference type="ChEBI" id="CHEBI:33019"/>
        <dbReference type="ChEBI" id="CHEBI:37565"/>
        <dbReference type="ChEBI" id="CHEBI:58805"/>
        <dbReference type="EC" id="2.7.7.65"/>
    </reaction>
</comment>
<dbReference type="SUPFAM" id="SSF55073">
    <property type="entry name" value="Nucleotide cyclase"/>
    <property type="match status" value="1"/>
</dbReference>
<dbReference type="Gene3D" id="3.30.450.20">
    <property type="entry name" value="PAS domain"/>
    <property type="match status" value="1"/>
</dbReference>
<dbReference type="NCBIfam" id="TIGR00254">
    <property type="entry name" value="GGDEF"/>
    <property type="match status" value="1"/>
</dbReference>
<dbReference type="Pfam" id="PF00990">
    <property type="entry name" value="GGDEF"/>
    <property type="match status" value="1"/>
</dbReference>
<dbReference type="RefSeq" id="WP_258331842.1">
    <property type="nucleotide sequence ID" value="NZ_JAPTGG010000008.1"/>
</dbReference>
<dbReference type="GO" id="GO:0005886">
    <property type="term" value="C:plasma membrane"/>
    <property type="evidence" value="ECO:0007669"/>
    <property type="project" value="TreeGrafter"/>
</dbReference>
<comment type="caution">
    <text evidence="5">The sequence shown here is derived from an EMBL/GenBank/DDBJ whole genome shotgun (WGS) entry which is preliminary data.</text>
</comment>
<protein>
    <recommendedName>
        <fullName evidence="2">diguanylate cyclase</fullName>
        <ecNumber evidence="2">2.7.7.65</ecNumber>
    </recommendedName>
</protein>
<gene>
    <name evidence="5" type="ORF">O0V09_10825</name>
</gene>
<evidence type="ECO:0000256" key="1">
    <source>
        <dbReference type="ARBA" id="ARBA00001946"/>
    </source>
</evidence>
<dbReference type="GO" id="GO:1902201">
    <property type="term" value="P:negative regulation of bacterial-type flagellum-dependent cell motility"/>
    <property type="evidence" value="ECO:0007669"/>
    <property type="project" value="TreeGrafter"/>
</dbReference>
<feature type="domain" description="GGDEF" evidence="4">
    <location>
        <begin position="184"/>
        <end position="317"/>
    </location>
</feature>
<dbReference type="InterPro" id="IPR043128">
    <property type="entry name" value="Rev_trsase/Diguanyl_cyclase"/>
</dbReference>
<dbReference type="InterPro" id="IPR050469">
    <property type="entry name" value="Diguanylate_Cyclase"/>
</dbReference>
<keyword evidence="6" id="KW-1185">Reference proteome</keyword>
<proteinExistence type="predicted"/>
<dbReference type="GO" id="GO:0052621">
    <property type="term" value="F:diguanylate cyclase activity"/>
    <property type="evidence" value="ECO:0007669"/>
    <property type="project" value="UniProtKB-EC"/>
</dbReference>
<dbReference type="CDD" id="cd01949">
    <property type="entry name" value="GGDEF"/>
    <property type="match status" value="1"/>
</dbReference>
<dbReference type="AlphaFoldDB" id="A0A9J6RMF4"/>
<dbReference type="GO" id="GO:0043709">
    <property type="term" value="P:cell adhesion involved in single-species biofilm formation"/>
    <property type="evidence" value="ECO:0007669"/>
    <property type="project" value="TreeGrafter"/>
</dbReference>
<dbReference type="EMBL" id="JAPTGG010000008">
    <property type="protein sequence ID" value="MCZ0865699.1"/>
    <property type="molecule type" value="Genomic_DNA"/>
</dbReference>
<dbReference type="PANTHER" id="PTHR45138:SF9">
    <property type="entry name" value="DIGUANYLATE CYCLASE DGCM-RELATED"/>
    <property type="match status" value="1"/>
</dbReference>
<name>A0A9J6RMF4_9GAMM</name>
<evidence type="ECO:0000313" key="6">
    <source>
        <dbReference type="Proteomes" id="UP001069090"/>
    </source>
</evidence>
<comment type="cofactor">
    <cofactor evidence="1">
        <name>Mg(2+)</name>
        <dbReference type="ChEBI" id="CHEBI:18420"/>
    </cofactor>
</comment>
<keyword evidence="5" id="KW-0548">Nucleotidyltransferase</keyword>
<accession>A0A9J6RMF4</accession>
<sequence>MDSSTFRELHWLLDIIQSADIGIVVIDKDLKIEVFNRFMQVHSKIVAENIIGQNITEVFPHLNDEWFTRRVRSVFELGIPVYTTFQQRKSLFDFALRLPIHHANSEMYQNTTFVPLRSSTDVVEKLAIIIYDETAMAISQGKLEEAKDELLVLSRTDKLTGLNNRGYWEERLKEEFLRNSRSSETVSLVIFDIDHFKRINDTFGHTVGDDAIRFIAKALLEHAREVDVCGRYGGEEFTVILPNTNIQGAKVFCERFRELVAANVVHSGGHDISFTISLGICQLDQSIDSAHKWLINADAALYKAKEGGRNKTEAFVACAGSEV</sequence>
<reference evidence="5 6" key="1">
    <citation type="submission" date="2022-12" db="EMBL/GenBank/DDBJ databases">
        <title>Dasania phycosphaerae sp. nov., isolated from particulate material of the south coast of Korea.</title>
        <authorList>
            <person name="Jiang Y."/>
        </authorList>
    </citation>
    <scope>NUCLEOTIDE SEQUENCE [LARGE SCALE GENOMIC DNA]</scope>
    <source>
        <strain evidence="5 6">GY-19</strain>
    </source>
</reference>
<dbReference type="PANTHER" id="PTHR45138">
    <property type="entry name" value="REGULATORY COMPONENTS OF SENSORY TRANSDUCTION SYSTEM"/>
    <property type="match status" value="1"/>
</dbReference>
<evidence type="ECO:0000259" key="4">
    <source>
        <dbReference type="PROSITE" id="PS50887"/>
    </source>
</evidence>